<evidence type="ECO:0000313" key="2">
    <source>
        <dbReference type="EMBL" id="MBB3982720.1"/>
    </source>
</evidence>
<comment type="caution">
    <text evidence="2">The sequence shown here is derived from an EMBL/GenBank/DDBJ whole genome shotgun (WGS) entry which is preliminary data.</text>
</comment>
<reference evidence="2 3" key="1">
    <citation type="submission" date="2020-08" db="EMBL/GenBank/DDBJ databases">
        <title>Genomic Encyclopedia of Type Strains, Phase IV (KMG-IV): sequencing the most valuable type-strain genomes for metagenomic binning, comparative biology and taxonomic classification.</title>
        <authorList>
            <person name="Goeker M."/>
        </authorList>
    </citation>
    <scope>NUCLEOTIDE SEQUENCE [LARGE SCALE GENOMIC DNA]</scope>
    <source>
        <strain evidence="2 3">DSM 29348</strain>
    </source>
</reference>
<dbReference type="PANTHER" id="PTHR46696">
    <property type="entry name" value="P450, PUTATIVE (EUROFUNG)-RELATED"/>
    <property type="match status" value="1"/>
</dbReference>
<evidence type="ECO:0000256" key="1">
    <source>
        <dbReference type="ARBA" id="ARBA00010617"/>
    </source>
</evidence>
<proteinExistence type="inferred from homology"/>
<dbReference type="PRINTS" id="PR00359">
    <property type="entry name" value="BP450"/>
</dbReference>
<keyword evidence="3" id="KW-1185">Reference proteome</keyword>
<dbReference type="GO" id="GO:0020037">
    <property type="term" value="F:heme binding"/>
    <property type="evidence" value="ECO:0007669"/>
    <property type="project" value="InterPro"/>
</dbReference>
<organism evidence="2 3">
    <name type="scientific">Sphingobium fontiphilum</name>
    <dbReference type="NCBI Taxonomy" id="944425"/>
    <lineage>
        <taxon>Bacteria</taxon>
        <taxon>Pseudomonadati</taxon>
        <taxon>Pseudomonadota</taxon>
        <taxon>Alphaproteobacteria</taxon>
        <taxon>Sphingomonadales</taxon>
        <taxon>Sphingomonadaceae</taxon>
        <taxon>Sphingobium</taxon>
    </lineage>
</organism>
<protein>
    <submittedName>
        <fullName evidence="2">Cytochrome P450</fullName>
    </submittedName>
</protein>
<dbReference type="GO" id="GO:0005506">
    <property type="term" value="F:iron ion binding"/>
    <property type="evidence" value="ECO:0007669"/>
    <property type="project" value="InterPro"/>
</dbReference>
<dbReference type="AlphaFoldDB" id="A0A7W6DG87"/>
<dbReference type="SUPFAM" id="SSF48264">
    <property type="entry name" value="Cytochrome P450"/>
    <property type="match status" value="1"/>
</dbReference>
<dbReference type="InterPro" id="IPR001128">
    <property type="entry name" value="Cyt_P450"/>
</dbReference>
<evidence type="ECO:0000313" key="3">
    <source>
        <dbReference type="Proteomes" id="UP000552757"/>
    </source>
</evidence>
<dbReference type="Proteomes" id="UP000552757">
    <property type="component" value="Unassembled WGS sequence"/>
</dbReference>
<dbReference type="PANTHER" id="PTHR46696:SF6">
    <property type="entry name" value="P450, PUTATIVE (EUROFUNG)-RELATED"/>
    <property type="match status" value="1"/>
</dbReference>
<dbReference type="GO" id="GO:0016705">
    <property type="term" value="F:oxidoreductase activity, acting on paired donors, with incorporation or reduction of molecular oxygen"/>
    <property type="evidence" value="ECO:0007669"/>
    <property type="project" value="InterPro"/>
</dbReference>
<sequence length="403" mass="46127">MATAATHPAHVPEDLVVTLPLYARKRVDECPQETMIPQLQATLPPISYVTNIFPGDQPGWLLTSYEDTMKMLRDPDNFTKNGMGKWAQNIGEDWLVIPTEADPPIHTAYRAALNPKFAPQNMAAMRDQVRERAKVLIARFKDRGHCDFVDEFSEKYPINIVLDLLDLPQDRMAEFLTWEKEMLHTNDWEVRGNAVRKVKAYLMGVIEERQKNPGDDYISKIFDNEVDGRKWNVTEVFGHCFNLYIGGLDTVTSLLGNIFCYLGRYPERQRELRDKPGLIVTAVEEFLRAYAPVTAFRIAAKEIEIRGQKIMPGEYVSVATPVTGYDPTYYDSPEQVRFDRKAPHISLGGGIHKCLGMHLARMELQIAMEEFLGTLPEFRIKDGFKVQYFVGNIMHVPALELQW</sequence>
<dbReference type="GO" id="GO:0004497">
    <property type="term" value="F:monooxygenase activity"/>
    <property type="evidence" value="ECO:0007669"/>
    <property type="project" value="InterPro"/>
</dbReference>
<dbReference type="InterPro" id="IPR036396">
    <property type="entry name" value="Cyt_P450_sf"/>
</dbReference>
<gene>
    <name evidence="2" type="ORF">GGR44_002386</name>
</gene>
<name>A0A7W6DG87_9SPHN</name>
<dbReference type="InterPro" id="IPR002397">
    <property type="entry name" value="Cyt_P450_B"/>
</dbReference>
<comment type="similarity">
    <text evidence="1">Belongs to the cytochrome P450 family.</text>
</comment>
<dbReference type="EMBL" id="JACIEB010000005">
    <property type="protein sequence ID" value="MBB3982720.1"/>
    <property type="molecule type" value="Genomic_DNA"/>
</dbReference>
<dbReference type="RefSeq" id="WP_343052332.1">
    <property type="nucleotide sequence ID" value="NZ_JACIEB010000005.1"/>
</dbReference>
<dbReference type="Gene3D" id="1.10.630.10">
    <property type="entry name" value="Cytochrome P450"/>
    <property type="match status" value="1"/>
</dbReference>
<dbReference type="CDD" id="cd11035">
    <property type="entry name" value="P450cam-like"/>
    <property type="match status" value="1"/>
</dbReference>
<dbReference type="Pfam" id="PF00067">
    <property type="entry name" value="p450"/>
    <property type="match status" value="2"/>
</dbReference>
<accession>A0A7W6DG87</accession>